<dbReference type="Gene3D" id="3.40.309.10">
    <property type="entry name" value="Aldehyde Dehydrogenase, Chain A, domain 2"/>
    <property type="match status" value="1"/>
</dbReference>
<dbReference type="CDD" id="cd07087">
    <property type="entry name" value="ALDH_F3-13-14_CALDH-like"/>
    <property type="match status" value="1"/>
</dbReference>
<dbReference type="SUPFAM" id="SSF53720">
    <property type="entry name" value="ALDH-like"/>
    <property type="match status" value="1"/>
</dbReference>
<dbReference type="InterPro" id="IPR016162">
    <property type="entry name" value="Ald_DH_N"/>
</dbReference>
<dbReference type="NCBIfam" id="NF045701">
    <property type="entry name" value="BenzalDHMdlD"/>
    <property type="match status" value="1"/>
</dbReference>
<gene>
    <name evidence="5" type="ORF">PH586_03930</name>
</gene>
<dbReference type="InterPro" id="IPR016163">
    <property type="entry name" value="Ald_DH_C"/>
</dbReference>
<keyword evidence="2 3" id="KW-0560">Oxidoreductase</keyword>
<dbReference type="Proteomes" id="UP001212042">
    <property type="component" value="Unassembled WGS sequence"/>
</dbReference>
<dbReference type="Pfam" id="PF00171">
    <property type="entry name" value="Aldedh"/>
    <property type="match status" value="1"/>
</dbReference>
<dbReference type="RefSeq" id="WP_271346476.1">
    <property type="nucleotide sequence ID" value="NZ_JAQJZJ010000002.1"/>
</dbReference>
<dbReference type="InterPro" id="IPR015590">
    <property type="entry name" value="Aldehyde_DH_dom"/>
</dbReference>
<organism evidence="5 6">
    <name type="scientific">Pseudomonas aestuarii</name>
    <dbReference type="NCBI Taxonomy" id="3018340"/>
    <lineage>
        <taxon>Bacteria</taxon>
        <taxon>Pseudomonadati</taxon>
        <taxon>Pseudomonadota</taxon>
        <taxon>Gammaproteobacteria</taxon>
        <taxon>Pseudomonadales</taxon>
        <taxon>Pseudomonadaceae</taxon>
        <taxon>Pseudomonas</taxon>
    </lineage>
</organism>
<keyword evidence="6" id="KW-1185">Reference proteome</keyword>
<evidence type="ECO:0000313" key="5">
    <source>
        <dbReference type="EMBL" id="MDA7085540.1"/>
    </source>
</evidence>
<proteinExistence type="inferred from homology"/>
<reference evidence="5 6" key="1">
    <citation type="submission" date="2023-01" db="EMBL/GenBank/DDBJ databases">
        <title>Pseudomonas SA3-5T sp. nov., isolated from tidal flat sediment.</title>
        <authorList>
            <person name="Kim H.S."/>
            <person name="Kim J.-S."/>
            <person name="Suh M.K."/>
            <person name="Eom M.K."/>
            <person name="Lee J.-S."/>
        </authorList>
    </citation>
    <scope>NUCLEOTIDE SEQUENCE [LARGE SCALE GENOMIC DNA]</scope>
    <source>
        <strain evidence="5 6">SA3-5</strain>
    </source>
</reference>
<feature type="domain" description="Aldehyde dehydrogenase" evidence="4">
    <location>
        <begin position="8"/>
        <end position="432"/>
    </location>
</feature>
<evidence type="ECO:0000256" key="2">
    <source>
        <dbReference type="ARBA" id="ARBA00023002"/>
    </source>
</evidence>
<dbReference type="InterPro" id="IPR016160">
    <property type="entry name" value="Ald_DH_CS_CYS"/>
</dbReference>
<name>A0ABT4XBF5_9PSED</name>
<evidence type="ECO:0000256" key="1">
    <source>
        <dbReference type="ARBA" id="ARBA00009986"/>
    </source>
</evidence>
<evidence type="ECO:0000313" key="6">
    <source>
        <dbReference type="Proteomes" id="UP001212042"/>
    </source>
</evidence>
<comment type="similarity">
    <text evidence="1 3">Belongs to the aldehyde dehydrogenase family.</text>
</comment>
<dbReference type="Gene3D" id="3.40.605.10">
    <property type="entry name" value="Aldehyde Dehydrogenase, Chain A, domain 1"/>
    <property type="match status" value="1"/>
</dbReference>
<evidence type="ECO:0000256" key="3">
    <source>
        <dbReference type="PIRNR" id="PIRNR036492"/>
    </source>
</evidence>
<comment type="caution">
    <text evidence="5">The sequence shown here is derived from an EMBL/GenBank/DDBJ whole genome shotgun (WGS) entry which is preliminary data.</text>
</comment>
<evidence type="ECO:0000259" key="4">
    <source>
        <dbReference type="Pfam" id="PF00171"/>
    </source>
</evidence>
<dbReference type="InterPro" id="IPR012394">
    <property type="entry name" value="Aldehyde_DH_NAD(P)"/>
</dbReference>
<dbReference type="PROSITE" id="PS00070">
    <property type="entry name" value="ALDEHYDE_DEHYDR_CYS"/>
    <property type="match status" value="1"/>
</dbReference>
<protein>
    <recommendedName>
        <fullName evidence="3">Aldehyde dehydrogenase</fullName>
    </recommendedName>
</protein>
<accession>A0ABT4XBF5</accession>
<dbReference type="PIRSF" id="PIRSF036492">
    <property type="entry name" value="ALDH"/>
    <property type="match status" value="1"/>
</dbReference>
<dbReference type="EMBL" id="JAQJZJ010000002">
    <property type="protein sequence ID" value="MDA7085540.1"/>
    <property type="molecule type" value="Genomic_DNA"/>
</dbReference>
<dbReference type="InterPro" id="IPR054920">
    <property type="entry name" value="BenzalDHMdlD"/>
</dbReference>
<sequence length="442" mass="48225">MNFPSSESIDTLFALQREFFASRQTRPIEFRKHSLERLKQAVLDHRELLYVALDEDLGKPKGDVDLAEIGAVIHEIDFALAHLDEWATPQAVPTPELIAPSQCYVTQEPFGVTYIIGPFNYPVNLTLTPLIGAIIGGNTCILKPSETTPNTSLVIEKIIQQAFAPDYIAVVQGGRDENTHLLSLPFDFIFFTGSPNVGKVVMQAAAAHLTPVILELGGKCPLIALADADLDLVVSQLMFGKFINSGQTCIAPDYLYVHSSIKDALLARLVQRIHQDLPDIGSTGKVVTGQQVSRLEGLLSLSEGKVLVGGQSDAERRVFSATVVDQVKWDDALMAEELFGPILPVLTFDSVDTAVDLINQHHPKPLAVYVFARHTQSATPIINHIQSGDAQVNGVMLHAFSPYLPFGGVGSSGIGEYHGRYSFQAFTHKKSVRVVELPDKPV</sequence>
<dbReference type="PANTHER" id="PTHR43570:SF16">
    <property type="entry name" value="ALDEHYDE DEHYDROGENASE TYPE III, ISOFORM Q"/>
    <property type="match status" value="1"/>
</dbReference>
<dbReference type="InterPro" id="IPR016161">
    <property type="entry name" value="Ald_DH/histidinol_DH"/>
</dbReference>
<dbReference type="PANTHER" id="PTHR43570">
    <property type="entry name" value="ALDEHYDE DEHYDROGENASE"/>
    <property type="match status" value="1"/>
</dbReference>